<dbReference type="Proteomes" id="UP000250085">
    <property type="component" value="Chromosome"/>
</dbReference>
<organism evidence="2 3">
    <name type="scientific">Thermococcus radiotolerans</name>
    <dbReference type="NCBI Taxonomy" id="187880"/>
    <lineage>
        <taxon>Archaea</taxon>
        <taxon>Methanobacteriati</taxon>
        <taxon>Methanobacteriota</taxon>
        <taxon>Thermococci</taxon>
        <taxon>Thermococcales</taxon>
        <taxon>Thermococcaceae</taxon>
        <taxon>Thermococcus</taxon>
    </lineage>
</organism>
<reference evidence="2 3" key="1">
    <citation type="submission" date="2016-04" db="EMBL/GenBank/DDBJ databases">
        <title>Complete genome sequence of Thermococcus radiotolerans type strain EJ2.</title>
        <authorList>
            <person name="Oger P.M."/>
        </authorList>
    </citation>
    <scope>NUCLEOTIDE SEQUENCE [LARGE SCALE GENOMIC DNA]</scope>
    <source>
        <strain evidence="2 3">EJ2</strain>
    </source>
</reference>
<proteinExistence type="predicted"/>
<feature type="transmembrane region" description="Helical" evidence="1">
    <location>
        <begin position="136"/>
        <end position="157"/>
    </location>
</feature>
<accession>A0A2Z2N1W5</accession>
<keyword evidence="3" id="KW-1185">Reference proteome</keyword>
<keyword evidence="1" id="KW-0812">Transmembrane</keyword>
<feature type="transmembrane region" description="Helical" evidence="1">
    <location>
        <begin position="31"/>
        <end position="47"/>
    </location>
</feature>
<name>A0A2Z2N1W5_9EURY</name>
<keyword evidence="1" id="KW-1133">Transmembrane helix</keyword>
<dbReference type="EMBL" id="CP015106">
    <property type="protein sequence ID" value="ASJ14967.1"/>
    <property type="molecule type" value="Genomic_DNA"/>
</dbReference>
<gene>
    <name evidence="2" type="ORF">A3L10_07410</name>
</gene>
<dbReference type="OrthoDB" id="102004at2157"/>
<protein>
    <submittedName>
        <fullName evidence="2">Uncharacterized protein</fullName>
    </submittedName>
</protein>
<feature type="transmembrane region" description="Helical" evidence="1">
    <location>
        <begin position="94"/>
        <end position="115"/>
    </location>
</feature>
<dbReference type="AlphaFoldDB" id="A0A2Z2N1W5"/>
<dbReference type="GeneID" id="33328665"/>
<evidence type="ECO:0000256" key="1">
    <source>
        <dbReference type="SAM" id="Phobius"/>
    </source>
</evidence>
<sequence length="278" mass="30130">MSFRAVKLAVVLPAITLTSLAYSNLLSPGDYLLAAAFGIILLGTFLSRGSASGTVFLSTVLYSVPYAIAFSQFLPLAFPEAYRNLSEAILASPYFSNPLVIFTLIALSILADYVETAETWEETLRRLGWRGAGGKTLLYGLPVVLLAFALSLGLLWLGRSLGLSTTGVLLPVLLLILGLAVAYSSIEGGSYRRVVVAVELPPLNGEVVIENPDERRVMPLSRSAAFEWDTIRLEAEMKKRPTRVVLRSGSGEEVLTPLIESVDGETLFLLYRRGSKEG</sequence>
<dbReference type="KEGG" id="trl:A3L10_07410"/>
<dbReference type="RefSeq" id="WP_088867028.1">
    <property type="nucleotide sequence ID" value="NZ_CP015106.1"/>
</dbReference>
<feature type="transmembrane region" description="Helical" evidence="1">
    <location>
        <begin position="163"/>
        <end position="183"/>
    </location>
</feature>
<evidence type="ECO:0000313" key="2">
    <source>
        <dbReference type="EMBL" id="ASJ14967.1"/>
    </source>
</evidence>
<feature type="transmembrane region" description="Helical" evidence="1">
    <location>
        <begin position="54"/>
        <end position="74"/>
    </location>
</feature>
<evidence type="ECO:0000313" key="3">
    <source>
        <dbReference type="Proteomes" id="UP000250085"/>
    </source>
</evidence>
<keyword evidence="1" id="KW-0472">Membrane</keyword>